<name>A0A4C1ZEA9_EUMVA</name>
<comment type="caution">
    <text evidence="1">The sequence shown here is derived from an EMBL/GenBank/DDBJ whole genome shotgun (WGS) entry which is preliminary data.</text>
</comment>
<dbReference type="Proteomes" id="UP000299102">
    <property type="component" value="Unassembled WGS sequence"/>
</dbReference>
<gene>
    <name evidence="1" type="ORF">EVAR_103732_1</name>
</gene>
<proteinExistence type="predicted"/>
<evidence type="ECO:0000313" key="1">
    <source>
        <dbReference type="EMBL" id="GBP86916.1"/>
    </source>
</evidence>
<keyword evidence="2" id="KW-1185">Reference proteome</keyword>
<dbReference type="EMBL" id="BGZK01001824">
    <property type="protein sequence ID" value="GBP86916.1"/>
    <property type="molecule type" value="Genomic_DNA"/>
</dbReference>
<sequence length="189" mass="21447">DDPEAPVPLLSARKTRRWASPHALKNRSKYAVRPIETVELGNHFVWEFAPGSISAGVPVDRAMLHHYRKFLKMLLACSNEPLDILAILAIVHVVFIENTLIVDHGKDWADEGRLRSDREGMRHRNSYSLDETAAETFTSCLYSAVCEFGGIQCLTVPSAVDRTAHRWAEELYKRVTEERKIVTRTCPMS</sequence>
<dbReference type="OrthoDB" id="2526284at2759"/>
<protein>
    <submittedName>
        <fullName evidence="1">Uncharacterized protein</fullName>
    </submittedName>
</protein>
<feature type="non-terminal residue" evidence="1">
    <location>
        <position position="1"/>
    </location>
</feature>
<dbReference type="STRING" id="151549.A0A4C1ZEA9"/>
<organism evidence="1 2">
    <name type="scientific">Eumeta variegata</name>
    <name type="common">Bagworm moth</name>
    <name type="synonym">Eumeta japonica</name>
    <dbReference type="NCBI Taxonomy" id="151549"/>
    <lineage>
        <taxon>Eukaryota</taxon>
        <taxon>Metazoa</taxon>
        <taxon>Ecdysozoa</taxon>
        <taxon>Arthropoda</taxon>
        <taxon>Hexapoda</taxon>
        <taxon>Insecta</taxon>
        <taxon>Pterygota</taxon>
        <taxon>Neoptera</taxon>
        <taxon>Endopterygota</taxon>
        <taxon>Lepidoptera</taxon>
        <taxon>Glossata</taxon>
        <taxon>Ditrysia</taxon>
        <taxon>Tineoidea</taxon>
        <taxon>Psychidae</taxon>
        <taxon>Oiketicinae</taxon>
        <taxon>Eumeta</taxon>
    </lineage>
</organism>
<reference evidence="1 2" key="1">
    <citation type="journal article" date="2019" name="Commun. Biol.">
        <title>The bagworm genome reveals a unique fibroin gene that provides high tensile strength.</title>
        <authorList>
            <person name="Kono N."/>
            <person name="Nakamura H."/>
            <person name="Ohtoshi R."/>
            <person name="Tomita M."/>
            <person name="Numata K."/>
            <person name="Arakawa K."/>
        </authorList>
    </citation>
    <scope>NUCLEOTIDE SEQUENCE [LARGE SCALE GENOMIC DNA]</scope>
</reference>
<dbReference type="AlphaFoldDB" id="A0A4C1ZEA9"/>
<accession>A0A4C1ZEA9</accession>
<evidence type="ECO:0000313" key="2">
    <source>
        <dbReference type="Proteomes" id="UP000299102"/>
    </source>
</evidence>